<evidence type="ECO:0000256" key="1">
    <source>
        <dbReference type="SAM" id="MobiDB-lite"/>
    </source>
</evidence>
<gene>
    <name evidence="2" type="ORF">KGF57_004064</name>
</gene>
<reference evidence="2 3" key="1">
    <citation type="journal article" date="2022" name="DNA Res.">
        <title>Genome analysis of five recently described species of the CUG-Ser clade uncovers Candida theae as a new hybrid lineage with pathogenic potential in the Candida parapsilosis species complex.</title>
        <authorList>
            <person name="Mixao V."/>
            <person name="Del Olmo V."/>
            <person name="Hegedusova E."/>
            <person name="Saus E."/>
            <person name="Pryszcz L."/>
            <person name="Cillingova A."/>
            <person name="Nosek J."/>
            <person name="Gabaldon T."/>
        </authorList>
    </citation>
    <scope>NUCLEOTIDE SEQUENCE [LARGE SCALE GENOMIC DNA]</scope>
    <source>
        <strain evidence="2 3">CBS 12239</strain>
    </source>
</reference>
<accession>A0AAD5FX74</accession>
<evidence type="ECO:0000313" key="3">
    <source>
        <dbReference type="Proteomes" id="UP001204833"/>
    </source>
</evidence>
<proteinExistence type="predicted"/>
<organism evidence="2 3">
    <name type="scientific">Candida theae</name>
    <dbReference type="NCBI Taxonomy" id="1198502"/>
    <lineage>
        <taxon>Eukaryota</taxon>
        <taxon>Fungi</taxon>
        <taxon>Dikarya</taxon>
        <taxon>Ascomycota</taxon>
        <taxon>Saccharomycotina</taxon>
        <taxon>Pichiomycetes</taxon>
        <taxon>Debaryomycetaceae</taxon>
        <taxon>Candida/Lodderomyces clade</taxon>
        <taxon>Candida</taxon>
    </lineage>
</organism>
<dbReference type="AlphaFoldDB" id="A0AAD5FX74"/>
<dbReference type="RefSeq" id="XP_051607485.1">
    <property type="nucleotide sequence ID" value="XM_051753547.1"/>
</dbReference>
<dbReference type="GeneID" id="76152122"/>
<feature type="region of interest" description="Disordered" evidence="1">
    <location>
        <begin position="1"/>
        <end position="38"/>
    </location>
</feature>
<feature type="compositionally biased region" description="Polar residues" evidence="1">
    <location>
        <begin position="17"/>
        <end position="38"/>
    </location>
</feature>
<sequence>MFKRSFSQVSRRAFNKGSMQQFTKTSPTRSTLKQTSNNVVDNATATKTGNAQGSFRTFAEYRLRISNQSPLAVRAKDFNANLRMFQH</sequence>
<name>A0AAD5FX74_9ASCO</name>
<protein>
    <submittedName>
        <fullName evidence="2">Uncharacterized protein</fullName>
    </submittedName>
</protein>
<keyword evidence="3" id="KW-1185">Reference proteome</keyword>
<comment type="caution">
    <text evidence="2">The sequence shown here is derived from an EMBL/GenBank/DDBJ whole genome shotgun (WGS) entry which is preliminary data.</text>
</comment>
<dbReference type="Proteomes" id="UP001204833">
    <property type="component" value="Unassembled WGS sequence"/>
</dbReference>
<evidence type="ECO:0000313" key="2">
    <source>
        <dbReference type="EMBL" id="KAI5953072.1"/>
    </source>
</evidence>
<dbReference type="EMBL" id="JAIHNG010000140">
    <property type="protein sequence ID" value="KAI5953072.1"/>
    <property type="molecule type" value="Genomic_DNA"/>
</dbReference>
<feature type="compositionally biased region" description="Polar residues" evidence="1">
    <location>
        <begin position="1"/>
        <end position="10"/>
    </location>
</feature>